<feature type="compositionally biased region" description="Pro residues" evidence="1">
    <location>
        <begin position="1"/>
        <end position="16"/>
    </location>
</feature>
<reference evidence="3 4" key="1">
    <citation type="submission" date="2022-11" db="EMBL/GenBank/DDBJ databases">
        <title>Minimal conservation of predation-associated metabolite biosynthetic gene clusters underscores biosynthetic potential of Myxococcota including descriptions for ten novel species: Archangium lansinium sp. nov., Myxococcus landrumus sp. nov., Nannocystis bai.</title>
        <authorList>
            <person name="Ahearne A."/>
            <person name="Stevens C."/>
            <person name="Dowd S."/>
        </authorList>
    </citation>
    <scope>NUCLEOTIDE SEQUENCE [LARGE SCALE GENOMIC DNA]</scope>
    <source>
        <strain evidence="3 4">NCELM</strain>
    </source>
</reference>
<evidence type="ECO:0000313" key="4">
    <source>
        <dbReference type="Proteomes" id="UP001217838"/>
    </source>
</evidence>
<feature type="compositionally biased region" description="Low complexity" evidence="1">
    <location>
        <begin position="39"/>
        <end position="62"/>
    </location>
</feature>
<keyword evidence="2" id="KW-0732">Signal</keyword>
<feature type="chain" id="PRO_5046626041" description="Outer membrane protein beta-barrel domain-containing protein" evidence="2">
    <location>
        <begin position="44"/>
        <end position="390"/>
    </location>
</feature>
<accession>A0ABT5B9F5</accession>
<name>A0ABT5B9F5_9BACT</name>
<feature type="compositionally biased region" description="Low complexity" evidence="1">
    <location>
        <begin position="126"/>
        <end position="145"/>
    </location>
</feature>
<feature type="compositionally biased region" description="Polar residues" evidence="1">
    <location>
        <begin position="98"/>
        <end position="107"/>
    </location>
</feature>
<feature type="region of interest" description="Disordered" evidence="1">
    <location>
        <begin position="39"/>
        <end position="220"/>
    </location>
</feature>
<dbReference type="Proteomes" id="UP001217838">
    <property type="component" value="Unassembled WGS sequence"/>
</dbReference>
<evidence type="ECO:0000313" key="3">
    <source>
        <dbReference type="EMBL" id="MDC0670770.1"/>
    </source>
</evidence>
<proteinExistence type="predicted"/>
<evidence type="ECO:0000256" key="1">
    <source>
        <dbReference type="SAM" id="MobiDB-lite"/>
    </source>
</evidence>
<feature type="signal peptide" evidence="2">
    <location>
        <begin position="1"/>
        <end position="43"/>
    </location>
</feature>
<protein>
    <recommendedName>
        <fullName evidence="5">Outer membrane protein beta-barrel domain-containing protein</fullName>
    </recommendedName>
</protein>
<evidence type="ECO:0008006" key="5">
    <source>
        <dbReference type="Google" id="ProtNLM"/>
    </source>
</evidence>
<organism evidence="3 4">
    <name type="scientific">Nannocystis radixulma</name>
    <dbReference type="NCBI Taxonomy" id="2995305"/>
    <lineage>
        <taxon>Bacteria</taxon>
        <taxon>Pseudomonadati</taxon>
        <taxon>Myxococcota</taxon>
        <taxon>Polyangia</taxon>
        <taxon>Nannocystales</taxon>
        <taxon>Nannocystaceae</taxon>
        <taxon>Nannocystis</taxon>
    </lineage>
</organism>
<comment type="caution">
    <text evidence="3">The sequence shown here is derived from an EMBL/GenBank/DDBJ whole genome shotgun (WGS) entry which is preliminary data.</text>
</comment>
<dbReference type="EMBL" id="JAQNDN010000013">
    <property type="protein sequence ID" value="MDC0670770.1"/>
    <property type="molecule type" value="Genomic_DNA"/>
</dbReference>
<feature type="region of interest" description="Disordered" evidence="1">
    <location>
        <begin position="1"/>
        <end position="21"/>
    </location>
</feature>
<evidence type="ECO:0000256" key="2">
    <source>
        <dbReference type="SAM" id="SignalP"/>
    </source>
</evidence>
<feature type="compositionally biased region" description="Basic and acidic residues" evidence="1">
    <location>
        <begin position="176"/>
        <end position="186"/>
    </location>
</feature>
<gene>
    <name evidence="3" type="ORF">POL58_23640</name>
</gene>
<feature type="compositionally biased region" description="Low complexity" evidence="1">
    <location>
        <begin position="153"/>
        <end position="172"/>
    </location>
</feature>
<sequence>MTFVPAPPRRPAPAPVLAPARGSRLARWTSAIAVALTASSAAAARPAEPAPPARAADSPTSAEPAIAPPVFSDIFKKEAGSARPSGASDSRHGATLTPVFSDSQQDGARSPASAPPPVLLARREPAPSASAPLPTFPGPADSATPPASPAPSAPASASPAPSASSPAAGAEPAPEDSERSERKLEGPGDAAAVSTPETAAEKAAEKPTSGAKPPRVDGTYVGGTIGPGISFARVNDFPTPNPFAGGGATFRVGEVIYPWMSVGIEISGNLAYRSADPRQRLLQGAFLVDFGFYPLAKKQLPLSLRAGFGAGGGAIRERGRADRSGFGGAVFTAAARYEFFPGAAKRRATRGGGFSIGPELGWIGFMPAAKGRPMSHTVYLGLFVGFYFGS</sequence>
<keyword evidence="4" id="KW-1185">Reference proteome</keyword>
<dbReference type="RefSeq" id="WP_272000677.1">
    <property type="nucleotide sequence ID" value="NZ_JAQNDN010000013.1"/>
</dbReference>